<evidence type="ECO:0000313" key="2">
    <source>
        <dbReference type="Proteomes" id="UP000789860"/>
    </source>
</evidence>
<organism evidence="1 2">
    <name type="scientific">Scutellospora calospora</name>
    <dbReference type="NCBI Taxonomy" id="85575"/>
    <lineage>
        <taxon>Eukaryota</taxon>
        <taxon>Fungi</taxon>
        <taxon>Fungi incertae sedis</taxon>
        <taxon>Mucoromycota</taxon>
        <taxon>Glomeromycotina</taxon>
        <taxon>Glomeromycetes</taxon>
        <taxon>Diversisporales</taxon>
        <taxon>Gigasporaceae</taxon>
        <taxon>Scutellospora</taxon>
    </lineage>
</organism>
<comment type="caution">
    <text evidence="1">The sequence shown here is derived from an EMBL/GenBank/DDBJ whole genome shotgun (WGS) entry which is preliminary data.</text>
</comment>
<dbReference type="EMBL" id="CAJVPM010012842">
    <property type="protein sequence ID" value="CAG8590907.1"/>
    <property type="molecule type" value="Genomic_DNA"/>
</dbReference>
<evidence type="ECO:0000313" key="1">
    <source>
        <dbReference type="EMBL" id="CAG8590907.1"/>
    </source>
</evidence>
<reference evidence="1" key="1">
    <citation type="submission" date="2021-06" db="EMBL/GenBank/DDBJ databases">
        <authorList>
            <person name="Kallberg Y."/>
            <person name="Tangrot J."/>
            <person name="Rosling A."/>
        </authorList>
    </citation>
    <scope>NUCLEOTIDE SEQUENCE</scope>
    <source>
        <strain evidence="1">AU212A</strain>
    </source>
</reference>
<accession>A0ACA9MGB8</accession>
<keyword evidence="2" id="KW-1185">Reference proteome</keyword>
<dbReference type="Proteomes" id="UP000789860">
    <property type="component" value="Unassembled WGS sequence"/>
</dbReference>
<proteinExistence type="predicted"/>
<protein>
    <submittedName>
        <fullName evidence="1">2527_t:CDS:1</fullName>
    </submittedName>
</protein>
<feature type="non-terminal residue" evidence="1">
    <location>
        <position position="123"/>
    </location>
</feature>
<name>A0ACA9MGB8_9GLOM</name>
<gene>
    <name evidence="1" type="ORF">SCALOS_LOCUS6573</name>
</gene>
<sequence length="123" mass="14055">MRCEDLHVNVQDASGDRILAGSTLNKDPTTWNTRRKTYTTISARPRQRRSIRRLPRFPDTPTLTVAVSTAAWRATRSRVTFTLRQEAMVTWRWASILITARKSLPEIPVLPLGGPHSLHDRPQ</sequence>